<organism evidence="2 3">
    <name type="scientific">Bacillus subtilis</name>
    <dbReference type="NCBI Taxonomy" id="1423"/>
    <lineage>
        <taxon>Bacteria</taxon>
        <taxon>Bacillati</taxon>
        <taxon>Bacillota</taxon>
        <taxon>Bacilli</taxon>
        <taxon>Bacillales</taxon>
        <taxon>Bacillaceae</taxon>
        <taxon>Bacillus</taxon>
    </lineage>
</organism>
<reference evidence="2 3" key="1">
    <citation type="submission" date="2014-12" db="EMBL/GenBank/DDBJ databases">
        <title>Comparative genome analysis of Bacillus coagulans HM-08, Clostridium butyricum HM-68, Bacillus subtilis HM-66 and Bacillus licheniformis BL-09.</title>
        <authorList>
            <person name="Zhang H."/>
        </authorList>
    </citation>
    <scope>NUCLEOTIDE SEQUENCE [LARGE SCALE GENOMIC DNA]</scope>
    <source>
        <strain evidence="2 3">HM-66</strain>
    </source>
</reference>
<dbReference type="Proteomes" id="UP000032247">
    <property type="component" value="Unassembled WGS sequence"/>
</dbReference>
<accession>A0A0D1ILE2</accession>
<dbReference type="EMBL" id="JXBC01000006">
    <property type="protein sequence ID" value="KIU09943.1"/>
    <property type="molecule type" value="Genomic_DNA"/>
</dbReference>
<dbReference type="InterPro" id="IPR041129">
    <property type="entry name" value="CdiI_2"/>
</dbReference>
<name>A0A0D1ILE2_BACIU</name>
<feature type="domain" description="CdiI immunity protein" evidence="1">
    <location>
        <begin position="13"/>
        <end position="89"/>
    </location>
</feature>
<protein>
    <recommendedName>
        <fullName evidence="1">CdiI immunity protein domain-containing protein</fullName>
    </recommendedName>
</protein>
<evidence type="ECO:0000259" key="1">
    <source>
        <dbReference type="Pfam" id="PF18593"/>
    </source>
</evidence>
<dbReference type="PATRIC" id="fig|1423.173.peg.3388"/>
<gene>
    <name evidence="2" type="ORF">SC09_Contig28orf00070</name>
</gene>
<evidence type="ECO:0000313" key="3">
    <source>
        <dbReference type="Proteomes" id="UP000032247"/>
    </source>
</evidence>
<proteinExistence type="predicted"/>
<sequence>MLLINKQQDPVFQFLAGTFHQDIESPDDVLHELLTEESKEYLEDAIVFLTVFIESEHSDNKKNDYIQSCADGVYFPAFNLEPIEWLNTLIVQIKESFSENDNDYEP</sequence>
<evidence type="ECO:0000313" key="2">
    <source>
        <dbReference type="EMBL" id="KIU09943.1"/>
    </source>
</evidence>
<dbReference type="Pfam" id="PF18593">
    <property type="entry name" value="CdiI_2"/>
    <property type="match status" value="1"/>
</dbReference>
<comment type="caution">
    <text evidence="2">The sequence shown here is derived from an EMBL/GenBank/DDBJ whole genome shotgun (WGS) entry which is preliminary data.</text>
</comment>
<dbReference type="AlphaFoldDB" id="A0A0D1ILE2"/>